<reference evidence="2 4" key="2">
    <citation type="submission" date="2024-07" db="EMBL/GenBank/DDBJ databases">
        <title>Genomic Encyclopedia of Type Strains, Phase V (KMG-V): Genome sequencing to study the core and pangenomes of soil and plant-associated prokaryotes.</title>
        <authorList>
            <person name="Whitman W."/>
        </authorList>
    </citation>
    <scope>NUCLEOTIDE SEQUENCE [LARGE SCALE GENOMIC DNA]</scope>
    <source>
        <strain evidence="2 4">USDA 415</strain>
    </source>
</reference>
<dbReference type="RefSeq" id="WP_155262249.1">
    <property type="nucleotide sequence ID" value="NZ_BJNL01000010.1"/>
</dbReference>
<dbReference type="Proteomes" id="UP000673383">
    <property type="component" value="Unassembled WGS sequence"/>
</dbReference>
<evidence type="ECO:0000313" key="2">
    <source>
        <dbReference type="EMBL" id="MEY9317100.1"/>
    </source>
</evidence>
<dbReference type="Proteomes" id="UP001565471">
    <property type="component" value="Unassembled WGS sequence"/>
</dbReference>
<sequence>MQLMQEISVSSGLRSSFIDARGGAVGSAIMALGDAIVLALTTRKCRSCGSGSSLET</sequence>
<dbReference type="EMBL" id="JBGBZA010000002">
    <property type="protein sequence ID" value="MEY9317100.1"/>
    <property type="molecule type" value="Genomic_DNA"/>
</dbReference>
<comment type="caution">
    <text evidence="1">The sequence shown here is derived from an EMBL/GenBank/DDBJ whole genome shotgun (WGS) entry which is preliminary data.</text>
</comment>
<gene>
    <name evidence="2" type="ORF">ABIF29_003899</name>
    <name evidence="1" type="ORF">JOH49_007368</name>
</gene>
<evidence type="ECO:0000313" key="4">
    <source>
        <dbReference type="Proteomes" id="UP001565471"/>
    </source>
</evidence>
<dbReference type="EMBL" id="JAFICZ010000001">
    <property type="protein sequence ID" value="MBP1297615.1"/>
    <property type="molecule type" value="Genomic_DNA"/>
</dbReference>
<reference evidence="1" key="1">
    <citation type="submission" date="2021-02" db="EMBL/GenBank/DDBJ databases">
        <title>Genomic Encyclopedia of Type Strains, Phase IV (KMG-V): Genome sequencing to study the core and pangenomes of soil and plant-associated prokaryotes.</title>
        <authorList>
            <person name="Whitman W."/>
        </authorList>
    </citation>
    <scope>NUCLEOTIDE SEQUENCE</scope>
    <source>
        <strain evidence="1">USDA 406</strain>
    </source>
</reference>
<organism evidence="1 3">
    <name type="scientific">Bradyrhizobium elkanii</name>
    <dbReference type="NCBI Taxonomy" id="29448"/>
    <lineage>
        <taxon>Bacteria</taxon>
        <taxon>Pseudomonadati</taxon>
        <taxon>Pseudomonadota</taxon>
        <taxon>Alphaproteobacteria</taxon>
        <taxon>Hyphomicrobiales</taxon>
        <taxon>Nitrobacteraceae</taxon>
        <taxon>Bradyrhizobium</taxon>
    </lineage>
</organism>
<keyword evidence="4" id="KW-1185">Reference proteome</keyword>
<dbReference type="AlphaFoldDB" id="A0A8I1YF72"/>
<name>A0A8I1YF72_BRAEL</name>
<accession>A0A8I1YF72</accession>
<proteinExistence type="predicted"/>
<evidence type="ECO:0000313" key="1">
    <source>
        <dbReference type="EMBL" id="MBP1297615.1"/>
    </source>
</evidence>
<protein>
    <submittedName>
        <fullName evidence="1">Uncharacterized protein</fullName>
    </submittedName>
</protein>
<evidence type="ECO:0000313" key="3">
    <source>
        <dbReference type="Proteomes" id="UP000673383"/>
    </source>
</evidence>